<dbReference type="GO" id="GO:0000009">
    <property type="term" value="F:alpha-1,6-mannosyltransferase activity"/>
    <property type="evidence" value="ECO:0007669"/>
    <property type="project" value="InterPro"/>
</dbReference>
<name>A0A5N6JZH4_MONLA</name>
<evidence type="ECO:0000256" key="3">
    <source>
        <dbReference type="SAM" id="Phobius"/>
    </source>
</evidence>
<dbReference type="Gene3D" id="3.90.550.20">
    <property type="match status" value="1"/>
</dbReference>
<protein>
    <recommendedName>
        <fullName evidence="6">Glycosyltransferase family 32 protein</fullName>
    </recommendedName>
</protein>
<dbReference type="EMBL" id="VIGI01000010">
    <property type="protein sequence ID" value="KAB8294797.1"/>
    <property type="molecule type" value="Genomic_DNA"/>
</dbReference>
<evidence type="ECO:0000313" key="4">
    <source>
        <dbReference type="EMBL" id="KAB8294797.1"/>
    </source>
</evidence>
<keyword evidence="5" id="KW-1185">Reference proteome</keyword>
<evidence type="ECO:0000313" key="5">
    <source>
        <dbReference type="Proteomes" id="UP000326757"/>
    </source>
</evidence>
<dbReference type="InterPro" id="IPR039367">
    <property type="entry name" value="Och1-like"/>
</dbReference>
<proteinExistence type="inferred from homology"/>
<organism evidence="4 5">
    <name type="scientific">Monilinia laxa</name>
    <name type="common">Brown rot fungus</name>
    <name type="synonym">Sclerotinia laxa</name>
    <dbReference type="NCBI Taxonomy" id="61186"/>
    <lineage>
        <taxon>Eukaryota</taxon>
        <taxon>Fungi</taxon>
        <taxon>Dikarya</taxon>
        <taxon>Ascomycota</taxon>
        <taxon>Pezizomycotina</taxon>
        <taxon>Leotiomycetes</taxon>
        <taxon>Helotiales</taxon>
        <taxon>Sclerotiniaceae</taxon>
        <taxon>Monilinia</taxon>
    </lineage>
</organism>
<dbReference type="FunFam" id="3.90.550.20:FF:000004">
    <property type="entry name" value="Glycosyltransferase family 32 protein"/>
    <property type="match status" value="1"/>
</dbReference>
<dbReference type="Proteomes" id="UP000326757">
    <property type="component" value="Unassembled WGS sequence"/>
</dbReference>
<feature type="transmembrane region" description="Helical" evidence="3">
    <location>
        <begin position="30"/>
        <end position="49"/>
    </location>
</feature>
<comment type="caution">
    <text evidence="4">The sequence shown here is derived from an EMBL/GenBank/DDBJ whole genome shotgun (WGS) entry which is preliminary data.</text>
</comment>
<evidence type="ECO:0000256" key="2">
    <source>
        <dbReference type="SAM" id="MobiDB-lite"/>
    </source>
</evidence>
<keyword evidence="3" id="KW-1133">Transmembrane helix</keyword>
<dbReference type="Pfam" id="PF04488">
    <property type="entry name" value="Gly_transf_sug"/>
    <property type="match status" value="1"/>
</dbReference>
<gene>
    <name evidence="4" type="ORF">EYC80_006758</name>
</gene>
<dbReference type="PANTHER" id="PTHR31834:SF8">
    <property type="entry name" value="TRANSFERASE, PUTATIVE (AFU_ORTHOLOGUE AFUA_6G14040)-RELATED"/>
    <property type="match status" value="1"/>
</dbReference>
<feature type="compositionally biased region" description="Pro residues" evidence="2">
    <location>
        <begin position="459"/>
        <end position="469"/>
    </location>
</feature>
<evidence type="ECO:0008006" key="6">
    <source>
        <dbReference type="Google" id="ProtNLM"/>
    </source>
</evidence>
<keyword evidence="3" id="KW-0472">Membrane</keyword>
<reference evidence="4 5" key="1">
    <citation type="submission" date="2019-06" db="EMBL/GenBank/DDBJ databases">
        <title>Genome Sequence of the Brown Rot Fungal Pathogen Monilinia laxa.</title>
        <authorList>
            <person name="De Miccolis Angelini R.M."/>
            <person name="Landi L."/>
            <person name="Abate D."/>
            <person name="Pollastro S."/>
            <person name="Romanazzi G."/>
            <person name="Faretra F."/>
        </authorList>
    </citation>
    <scope>NUCLEOTIDE SEQUENCE [LARGE SCALE GENOMIC DNA]</scope>
    <source>
        <strain evidence="4 5">Mlax316</strain>
    </source>
</reference>
<dbReference type="InterPro" id="IPR029044">
    <property type="entry name" value="Nucleotide-diphossugar_trans"/>
</dbReference>
<accession>A0A5N6JZH4</accession>
<keyword evidence="3" id="KW-0812">Transmembrane</keyword>
<feature type="compositionally biased region" description="Basic and acidic residues" evidence="2">
    <location>
        <begin position="495"/>
        <end position="520"/>
    </location>
</feature>
<dbReference type="SUPFAM" id="SSF53448">
    <property type="entry name" value="Nucleotide-diphospho-sugar transferases"/>
    <property type="match status" value="1"/>
</dbReference>
<dbReference type="OrthoDB" id="409543at2759"/>
<feature type="region of interest" description="Disordered" evidence="2">
    <location>
        <begin position="423"/>
        <end position="527"/>
    </location>
</feature>
<evidence type="ECO:0000256" key="1">
    <source>
        <dbReference type="ARBA" id="ARBA00009003"/>
    </source>
</evidence>
<sequence length="527" mass="59376">MEKLRRTRSRSMQTTSQFGGRLPKQIQRALPIYAVLILLILIISNVQNLKPSTISHAKRSTQKILKGPTTREFPRKIWQTWKVDPLGFAERDLLSARTWTQLNPGHRYEVLTDNNDMYYVETHFGPGELDRPDIVDMYRSLKVQIIKADLLRYLIMYVEGGVYTDIDVEALKAVSSWIPDRYTVGDVDMVVSVEIDQPEFKNHPILGKKSQSFCQWTFMCKPRLPVMLALVDNILEWLNDVAAEQNVPISEIKLDFDEVISGTGPSAFTDAILKEMSVKTGSTVDWTTFHAMRESKLVGGFLVLTVEAFAAGQGHSDSGNHNARGALVKHHYHASEWPLLHPRFSHPIYGEVERCNWEPECVRIWDENMAAFDALSPEEKEKQIAVKKALDEHDALHAQMGAQSFDPNAFMNSPQTNLNPLPQAVLSHPQPGFYPDGSPVRNLDGSILRNLDGSLPVNPNAPPPPPDPAPQLEIKDLPVPNSDPKFPDQPQIPPKPEEELKVTKEEEKDIPKEVQKDTKGEILLGTL</sequence>
<dbReference type="AlphaFoldDB" id="A0A5N6JZH4"/>
<dbReference type="PANTHER" id="PTHR31834">
    <property type="entry name" value="INITIATION-SPECIFIC ALPHA-1,6-MANNOSYLTRANSFERASE"/>
    <property type="match status" value="1"/>
</dbReference>
<dbReference type="GO" id="GO:0000136">
    <property type="term" value="C:mannan polymerase complex"/>
    <property type="evidence" value="ECO:0007669"/>
    <property type="project" value="TreeGrafter"/>
</dbReference>
<comment type="similarity">
    <text evidence="1">Belongs to the glycosyltransferase 32 family.</text>
</comment>
<dbReference type="InterPro" id="IPR007577">
    <property type="entry name" value="GlycoTrfase_DXD_sugar-bd_CS"/>
</dbReference>
<dbReference type="GO" id="GO:0006487">
    <property type="term" value="P:protein N-linked glycosylation"/>
    <property type="evidence" value="ECO:0007669"/>
    <property type="project" value="TreeGrafter"/>
</dbReference>